<accession>A0AAW0D6K9</accession>
<dbReference type="EMBL" id="JAWWNJ010000010">
    <property type="protein sequence ID" value="KAK7046450.1"/>
    <property type="molecule type" value="Genomic_DNA"/>
</dbReference>
<protein>
    <submittedName>
        <fullName evidence="1">Uncharacterized protein</fullName>
    </submittedName>
</protein>
<gene>
    <name evidence="1" type="ORF">R3P38DRAFT_3175734</name>
</gene>
<organism evidence="1 2">
    <name type="scientific">Favolaschia claudopus</name>
    <dbReference type="NCBI Taxonomy" id="2862362"/>
    <lineage>
        <taxon>Eukaryota</taxon>
        <taxon>Fungi</taxon>
        <taxon>Dikarya</taxon>
        <taxon>Basidiomycota</taxon>
        <taxon>Agaricomycotina</taxon>
        <taxon>Agaricomycetes</taxon>
        <taxon>Agaricomycetidae</taxon>
        <taxon>Agaricales</taxon>
        <taxon>Marasmiineae</taxon>
        <taxon>Mycenaceae</taxon>
        <taxon>Favolaschia</taxon>
    </lineage>
</organism>
<comment type="caution">
    <text evidence="1">The sequence shown here is derived from an EMBL/GenBank/DDBJ whole genome shotgun (WGS) entry which is preliminary data.</text>
</comment>
<dbReference type="Proteomes" id="UP001362999">
    <property type="component" value="Unassembled WGS sequence"/>
</dbReference>
<proteinExistence type="predicted"/>
<sequence>MDWHPFSALPRGRLINRVLRMELRQDQDQVAADVGDLHRRSVVYHLRRCRCRWDGWDACTPARAPIWFTGPGASIKKGAALLLDLDDMWVKALWTISRRQERRARMTNGERLHILLRSFTLRHWCPALGRSSRSFFPALGALAFPTREIPHRPLLPIQALVVAVGRKARVNALTIFLTRSRSRCRRYCVHTFTFYTTYFLWATGTHSLTRVDRVCSRSNSLYLHHHHPFRSHRHPPATGILLLFFTSIATTPLPLLFRIHTYPIGPTPAKGIRQHTRFRFRRRCLGPPHLGLHAKEEAAPNFHEKLRSFFHAFRLCLHHQPGALRHLRTIVVWKSIPATPSLPVRPEDLPSPLATYL</sequence>
<reference evidence="1 2" key="1">
    <citation type="journal article" date="2024" name="J Genomics">
        <title>Draft genome sequencing and assembly of Favolaschia claudopus CIRM-BRFM 2984 isolated from oak limbs.</title>
        <authorList>
            <person name="Navarro D."/>
            <person name="Drula E."/>
            <person name="Chaduli D."/>
            <person name="Cazenave R."/>
            <person name="Ahrendt S."/>
            <person name="Wang J."/>
            <person name="Lipzen A."/>
            <person name="Daum C."/>
            <person name="Barry K."/>
            <person name="Grigoriev I.V."/>
            <person name="Favel A."/>
            <person name="Rosso M.N."/>
            <person name="Martin F."/>
        </authorList>
    </citation>
    <scope>NUCLEOTIDE SEQUENCE [LARGE SCALE GENOMIC DNA]</scope>
    <source>
        <strain evidence="1 2">CIRM-BRFM 2984</strain>
    </source>
</reference>
<evidence type="ECO:0000313" key="1">
    <source>
        <dbReference type="EMBL" id="KAK7046450.1"/>
    </source>
</evidence>
<evidence type="ECO:0000313" key="2">
    <source>
        <dbReference type="Proteomes" id="UP001362999"/>
    </source>
</evidence>
<dbReference type="AlphaFoldDB" id="A0AAW0D6K9"/>
<keyword evidence="2" id="KW-1185">Reference proteome</keyword>
<name>A0AAW0D6K9_9AGAR</name>